<evidence type="ECO:0000313" key="1">
    <source>
        <dbReference type="EMBL" id="EDX74877.1"/>
    </source>
</evidence>
<keyword evidence="2" id="KW-1185">Reference proteome</keyword>
<organism evidence="1 2">
    <name type="scientific">Coleofasciculus chthonoplastes PCC 7420</name>
    <dbReference type="NCBI Taxonomy" id="118168"/>
    <lineage>
        <taxon>Bacteria</taxon>
        <taxon>Bacillati</taxon>
        <taxon>Cyanobacteriota</taxon>
        <taxon>Cyanophyceae</taxon>
        <taxon>Coleofasciculales</taxon>
        <taxon>Coleofasciculaceae</taxon>
        <taxon>Coleofasciculus</taxon>
    </lineage>
</organism>
<gene>
    <name evidence="1" type="ORF">MC7420_751</name>
</gene>
<reference evidence="1 2" key="1">
    <citation type="submission" date="2008-07" db="EMBL/GenBank/DDBJ databases">
        <authorList>
            <person name="Tandeau de Marsac N."/>
            <person name="Ferriera S."/>
            <person name="Johnson J."/>
            <person name="Kravitz S."/>
            <person name="Beeson K."/>
            <person name="Sutton G."/>
            <person name="Rogers Y.-H."/>
            <person name="Friedman R."/>
            <person name="Frazier M."/>
            <person name="Venter J.C."/>
        </authorList>
    </citation>
    <scope>NUCLEOTIDE SEQUENCE [LARGE SCALE GENOMIC DNA]</scope>
    <source>
        <strain evidence="1 2">PCC 7420</strain>
    </source>
</reference>
<name>B4VT16_9CYAN</name>
<accession>B4VT16</accession>
<dbReference type="HOGENOM" id="CLU_3232138_0_0_3"/>
<evidence type="ECO:0000313" key="2">
    <source>
        <dbReference type="Proteomes" id="UP000003835"/>
    </source>
</evidence>
<dbReference type="EMBL" id="DS989851">
    <property type="protein sequence ID" value="EDX74877.1"/>
    <property type="molecule type" value="Genomic_DNA"/>
</dbReference>
<dbReference type="AlphaFoldDB" id="B4VT16"/>
<proteinExistence type="predicted"/>
<protein>
    <submittedName>
        <fullName evidence="1">Uncharacterized protein</fullName>
    </submittedName>
</protein>
<sequence>MGNRKWAMGNGQWAMGNGRPDLIEGLVLEIRASGSPLQFPNDK</sequence>
<dbReference type="Proteomes" id="UP000003835">
    <property type="component" value="Unassembled WGS sequence"/>
</dbReference>